<proteinExistence type="predicted"/>
<dbReference type="Pfam" id="PF13966">
    <property type="entry name" value="zf-RVT"/>
    <property type="match status" value="1"/>
</dbReference>
<accession>A0AAN7GA36</accession>
<name>A0AAN7GA36_QUERU</name>
<organism evidence="2 3">
    <name type="scientific">Quercus rubra</name>
    <name type="common">Northern red oak</name>
    <name type="synonym">Quercus borealis</name>
    <dbReference type="NCBI Taxonomy" id="3512"/>
    <lineage>
        <taxon>Eukaryota</taxon>
        <taxon>Viridiplantae</taxon>
        <taxon>Streptophyta</taxon>
        <taxon>Embryophyta</taxon>
        <taxon>Tracheophyta</taxon>
        <taxon>Spermatophyta</taxon>
        <taxon>Magnoliopsida</taxon>
        <taxon>eudicotyledons</taxon>
        <taxon>Gunneridae</taxon>
        <taxon>Pentapetalae</taxon>
        <taxon>rosids</taxon>
        <taxon>fabids</taxon>
        <taxon>Fagales</taxon>
        <taxon>Fagaceae</taxon>
        <taxon>Quercus</taxon>
    </lineage>
</organism>
<evidence type="ECO:0000313" key="2">
    <source>
        <dbReference type="EMBL" id="KAK4606887.1"/>
    </source>
</evidence>
<dbReference type="Proteomes" id="UP001324115">
    <property type="component" value="Unassembled WGS sequence"/>
</dbReference>
<feature type="domain" description="Reverse transcriptase zinc-binding" evidence="1">
    <location>
        <begin position="184"/>
        <end position="258"/>
    </location>
</feature>
<sequence length="336" mass="39224">MSFRDIRLFNLAMLAKQGWRLLQEKDSLLYGCFKVKYFPQCSFLEAKDVPNISFVWKSLMAAQLILKKGCCWRVGDGSSIRALQDKWIPNYTMNMILHMPSEVDRELWVCDLINWTCHGWDRERIGNMFHREEAEAIYCIPLSKRHISNSIVWMPKKDGEYSVRSGYHIVRLVQKEMPDCEECSESNTNSPIWSRLWKLRIPNKVKIFGWRAGHKILPTRENLAKRQILKEDTCQLCKLGSESVLNVLWDCVVASDVWAGSLTRLQKSGTGLVSFFNLMEEMMLKLTNEEIELFLVLCWVIWNQWNTIVHGGTLQDPNRLVQRATNLLEEFQDAQV</sequence>
<protein>
    <recommendedName>
        <fullName evidence="1">Reverse transcriptase zinc-binding domain-containing protein</fullName>
    </recommendedName>
</protein>
<dbReference type="EMBL" id="JAXUIC010000001">
    <property type="protein sequence ID" value="KAK4606887.1"/>
    <property type="molecule type" value="Genomic_DNA"/>
</dbReference>
<evidence type="ECO:0000313" key="3">
    <source>
        <dbReference type="Proteomes" id="UP001324115"/>
    </source>
</evidence>
<dbReference type="InterPro" id="IPR026960">
    <property type="entry name" value="RVT-Znf"/>
</dbReference>
<keyword evidence="3" id="KW-1185">Reference proteome</keyword>
<evidence type="ECO:0000259" key="1">
    <source>
        <dbReference type="Pfam" id="PF13966"/>
    </source>
</evidence>
<dbReference type="AlphaFoldDB" id="A0AAN7GA36"/>
<gene>
    <name evidence="2" type="ORF">RGQ29_000928</name>
</gene>
<comment type="caution">
    <text evidence="2">The sequence shown here is derived from an EMBL/GenBank/DDBJ whole genome shotgun (WGS) entry which is preliminary data.</text>
</comment>
<reference evidence="2 3" key="1">
    <citation type="journal article" date="2023" name="G3 (Bethesda)">
        <title>A haplotype-resolved chromosome-scale genome for Quercus rubra L. provides insights into the genetics of adaptive traits for red oak species.</title>
        <authorList>
            <person name="Kapoor B."/>
            <person name="Jenkins J."/>
            <person name="Schmutz J."/>
            <person name="Zhebentyayeva T."/>
            <person name="Kuelheim C."/>
            <person name="Coggeshall M."/>
            <person name="Heim C."/>
            <person name="Lasky J.R."/>
            <person name="Leites L."/>
            <person name="Islam-Faridi N."/>
            <person name="Romero-Severson J."/>
            <person name="DeLeo V.L."/>
            <person name="Lucas S.M."/>
            <person name="Lazic D."/>
            <person name="Gailing O."/>
            <person name="Carlson J."/>
            <person name="Staton M."/>
        </authorList>
    </citation>
    <scope>NUCLEOTIDE SEQUENCE [LARGE SCALE GENOMIC DNA]</scope>
    <source>
        <strain evidence="2">Pseudo-F2</strain>
    </source>
</reference>